<dbReference type="SMART" id="SM00530">
    <property type="entry name" value="HTH_XRE"/>
    <property type="match status" value="1"/>
</dbReference>
<feature type="domain" description="HTH cro/C1-type" evidence="1">
    <location>
        <begin position="10"/>
        <end position="71"/>
    </location>
</feature>
<organism evidence="2 3">
    <name type="scientific">Maledivibacter halophilus</name>
    <dbReference type="NCBI Taxonomy" id="36842"/>
    <lineage>
        <taxon>Bacteria</taxon>
        <taxon>Bacillati</taxon>
        <taxon>Bacillota</taxon>
        <taxon>Clostridia</taxon>
        <taxon>Peptostreptococcales</taxon>
        <taxon>Caminicellaceae</taxon>
        <taxon>Maledivibacter</taxon>
    </lineage>
</organism>
<dbReference type="Proteomes" id="UP000190285">
    <property type="component" value="Unassembled WGS sequence"/>
</dbReference>
<evidence type="ECO:0000313" key="2">
    <source>
        <dbReference type="EMBL" id="SKC41190.1"/>
    </source>
</evidence>
<dbReference type="Gene3D" id="1.10.260.40">
    <property type="entry name" value="lambda repressor-like DNA-binding domains"/>
    <property type="match status" value="1"/>
</dbReference>
<dbReference type="PROSITE" id="PS50943">
    <property type="entry name" value="HTH_CROC1"/>
    <property type="match status" value="1"/>
</dbReference>
<sequence length="152" mass="17678">MDLIKLGNIIKERRLELKFSLRKAAKLIGISHNYLSIIEKAHDPRSNSPIKPTFETLKLISEAYGINMNELLQLAGYYEYIKSAKEIYTAEELAKLVPEEYKQAFKKLNMKQIKFVKKMVDEDIDPEALYNVIEKLKDLEKALDKLKSKNED</sequence>
<dbReference type="EMBL" id="FUZT01000001">
    <property type="protein sequence ID" value="SKC41190.1"/>
    <property type="molecule type" value="Genomic_DNA"/>
</dbReference>
<keyword evidence="3" id="KW-1185">Reference proteome</keyword>
<dbReference type="Pfam" id="PF01381">
    <property type="entry name" value="HTH_3"/>
    <property type="match status" value="1"/>
</dbReference>
<dbReference type="STRING" id="36842.SAMN02194393_00623"/>
<gene>
    <name evidence="2" type="ORF">SAMN02194393_00623</name>
</gene>
<evidence type="ECO:0000313" key="3">
    <source>
        <dbReference type="Proteomes" id="UP000190285"/>
    </source>
</evidence>
<dbReference type="SUPFAM" id="SSF47413">
    <property type="entry name" value="lambda repressor-like DNA-binding domains"/>
    <property type="match status" value="1"/>
</dbReference>
<dbReference type="AlphaFoldDB" id="A0A1T5IPU8"/>
<name>A0A1T5IPU8_9FIRM</name>
<dbReference type="GO" id="GO:0003677">
    <property type="term" value="F:DNA binding"/>
    <property type="evidence" value="ECO:0007669"/>
    <property type="project" value="InterPro"/>
</dbReference>
<dbReference type="InterPro" id="IPR010982">
    <property type="entry name" value="Lambda_DNA-bd_dom_sf"/>
</dbReference>
<reference evidence="2 3" key="1">
    <citation type="submission" date="2017-02" db="EMBL/GenBank/DDBJ databases">
        <authorList>
            <person name="Peterson S.W."/>
        </authorList>
    </citation>
    <scope>NUCLEOTIDE SEQUENCE [LARGE SCALE GENOMIC DNA]</scope>
    <source>
        <strain evidence="2 3">M1</strain>
    </source>
</reference>
<dbReference type="InterPro" id="IPR001387">
    <property type="entry name" value="Cro/C1-type_HTH"/>
</dbReference>
<evidence type="ECO:0000259" key="1">
    <source>
        <dbReference type="PROSITE" id="PS50943"/>
    </source>
</evidence>
<dbReference type="RefSeq" id="WP_079489251.1">
    <property type="nucleotide sequence ID" value="NZ_FUZT01000001.1"/>
</dbReference>
<protein>
    <submittedName>
        <fullName evidence="2">Helix-turn-helix</fullName>
    </submittedName>
</protein>
<dbReference type="OrthoDB" id="1766270at2"/>
<accession>A0A1T5IPU8</accession>
<proteinExistence type="predicted"/>
<dbReference type="CDD" id="cd00093">
    <property type="entry name" value="HTH_XRE"/>
    <property type="match status" value="1"/>
</dbReference>